<reference evidence="2" key="1">
    <citation type="journal article" date="2014" name="Int. J. Syst. Evol. Microbiol.">
        <title>Complete genome sequence of Corynebacterium casei LMG S-19264T (=DSM 44701T), isolated from a smear-ripened cheese.</title>
        <authorList>
            <consortium name="US DOE Joint Genome Institute (JGI-PGF)"/>
            <person name="Walter F."/>
            <person name="Albersmeier A."/>
            <person name="Kalinowski J."/>
            <person name="Ruckert C."/>
        </authorList>
    </citation>
    <scope>NUCLEOTIDE SEQUENCE</scope>
    <source>
        <strain evidence="2">VKM B-2935</strain>
    </source>
</reference>
<organism evidence="2 3">
    <name type="scientific">Pseudomonas turukhanskensis</name>
    <dbReference type="NCBI Taxonomy" id="1806536"/>
    <lineage>
        <taxon>Bacteria</taxon>
        <taxon>Pseudomonadati</taxon>
        <taxon>Pseudomonadota</taxon>
        <taxon>Gammaproteobacteria</taxon>
        <taxon>Pseudomonadales</taxon>
        <taxon>Pseudomonadaceae</taxon>
        <taxon>Pseudomonas</taxon>
    </lineage>
</organism>
<evidence type="ECO:0000313" key="3">
    <source>
        <dbReference type="Proteomes" id="UP001143328"/>
    </source>
</evidence>
<reference evidence="2" key="2">
    <citation type="submission" date="2023-01" db="EMBL/GenBank/DDBJ databases">
        <authorList>
            <person name="Sun Q."/>
            <person name="Evtushenko L."/>
        </authorList>
    </citation>
    <scope>NUCLEOTIDE SEQUENCE</scope>
    <source>
        <strain evidence="2">VKM B-2935</strain>
    </source>
</reference>
<dbReference type="Proteomes" id="UP001143328">
    <property type="component" value="Unassembled WGS sequence"/>
</dbReference>
<name>A0A9W6K4I2_9PSED</name>
<evidence type="ECO:0008006" key="4">
    <source>
        <dbReference type="Google" id="ProtNLM"/>
    </source>
</evidence>
<keyword evidence="1" id="KW-1133">Transmembrane helix</keyword>
<dbReference type="EMBL" id="BSFN01000006">
    <property type="protein sequence ID" value="GLK89385.1"/>
    <property type="molecule type" value="Genomic_DNA"/>
</dbReference>
<dbReference type="AlphaFoldDB" id="A0A9W6K4I2"/>
<gene>
    <name evidence="2" type="ORF">GCM10017655_24470</name>
</gene>
<feature type="transmembrane region" description="Helical" evidence="1">
    <location>
        <begin position="272"/>
        <end position="297"/>
    </location>
</feature>
<keyword evidence="1" id="KW-0812">Transmembrane</keyword>
<evidence type="ECO:0000256" key="1">
    <source>
        <dbReference type="SAM" id="Phobius"/>
    </source>
</evidence>
<evidence type="ECO:0000313" key="2">
    <source>
        <dbReference type="EMBL" id="GLK89385.1"/>
    </source>
</evidence>
<sequence length="325" mass="34105">MPKSMSRQALEATLFPQPDPAVMRKFNALNPWVSELKAGSMVVLSDPNNTSCTYQEALLMQAAEQVNEALEPLTPAEAEFLFSHGAEIARFTGHTSTWLGVSAAVMETHLTNLRDTLQAIERLHQDTYRQHGNLKTPQFLAKRKLLLDQLDAHLLNSTRLRGYTSLGDHPKLKTNLGISSKSLVHNWNKVGAPGQIPGYATHVNGLSRAAKYMAAGGYIGIGIGGVSSLLAIKEVCGGDSGAACEKVKLTESGKFGGATAGGMVGARVAASAAAPICLALGVSTFVVGGIACVAAVVGTGAWVGSSFGGIGGEYMGEKIYEAKHP</sequence>
<accession>A0A9W6K4I2</accession>
<proteinExistence type="predicted"/>
<keyword evidence="3" id="KW-1185">Reference proteome</keyword>
<comment type="caution">
    <text evidence="2">The sequence shown here is derived from an EMBL/GenBank/DDBJ whole genome shotgun (WGS) entry which is preliminary data.</text>
</comment>
<protein>
    <recommendedName>
        <fullName evidence="4">SSU ribosomal protein S2p (SAe)</fullName>
    </recommendedName>
</protein>
<keyword evidence="1" id="KW-0472">Membrane</keyword>